<reference evidence="2" key="1">
    <citation type="submission" date="2020-12" db="EMBL/GenBank/DDBJ databases">
        <title>Prauserella sp. ASG 168, a novel actinomycete isolated from cave rock.</title>
        <authorList>
            <person name="Suriyachadkun C."/>
        </authorList>
    </citation>
    <scope>NUCLEOTIDE SEQUENCE</scope>
    <source>
        <strain evidence="2">ASG 168</strain>
    </source>
</reference>
<keyword evidence="2" id="KW-0378">Hydrolase</keyword>
<organism evidence="2 3">
    <name type="scientific">Prauserella cavernicola</name>
    <dbReference type="NCBI Taxonomy" id="2800127"/>
    <lineage>
        <taxon>Bacteria</taxon>
        <taxon>Bacillati</taxon>
        <taxon>Actinomycetota</taxon>
        <taxon>Actinomycetes</taxon>
        <taxon>Pseudonocardiales</taxon>
        <taxon>Pseudonocardiaceae</taxon>
        <taxon>Prauserella</taxon>
    </lineage>
</organism>
<comment type="caution">
    <text evidence="2">The sequence shown here is derived from an EMBL/GenBank/DDBJ whole genome shotgun (WGS) entry which is preliminary data.</text>
</comment>
<dbReference type="Pfam" id="PF12697">
    <property type="entry name" value="Abhydrolase_6"/>
    <property type="match status" value="1"/>
</dbReference>
<proteinExistence type="predicted"/>
<dbReference type="PANTHER" id="PTHR43798">
    <property type="entry name" value="MONOACYLGLYCEROL LIPASE"/>
    <property type="match status" value="1"/>
</dbReference>
<accession>A0A934V9K8</accession>
<dbReference type="EMBL" id="JAENJH010000012">
    <property type="protein sequence ID" value="MBK1788938.1"/>
    <property type="molecule type" value="Genomic_DNA"/>
</dbReference>
<dbReference type="AlphaFoldDB" id="A0A934V9K8"/>
<sequence length="292" mass="30256">MTTVFSQLSPHGAATTTLTGRYGPVAALSGPVPAKPLATALLLPGYTGSKEDFAPLLDGFAEGGIHPVAIDLPGQNESPGPGDEALYLPLALGEAVAELAGSLAANGGPVLLLGHSYGGLVARGAVLAGAPIAGLTLLDSGPGRLPRGARLSALDVGEPLLREEGIEAAYVVREQVSSRAPGWRAMPQDLKAFLRARFVRSNAACLLGMATGLRSEPDRVDELADALRARQVPGVVVTGENDDAWSVATQKDMARRLDVPFAVVERAAHSPNTENPGGLLEILLAEWRSWTA</sequence>
<dbReference type="InterPro" id="IPR029058">
    <property type="entry name" value="AB_hydrolase_fold"/>
</dbReference>
<keyword evidence="3" id="KW-1185">Reference proteome</keyword>
<evidence type="ECO:0000259" key="1">
    <source>
        <dbReference type="Pfam" id="PF12697"/>
    </source>
</evidence>
<dbReference type="GO" id="GO:0016787">
    <property type="term" value="F:hydrolase activity"/>
    <property type="evidence" value="ECO:0007669"/>
    <property type="project" value="UniProtKB-KW"/>
</dbReference>
<dbReference type="SUPFAM" id="SSF53474">
    <property type="entry name" value="alpha/beta-Hydrolases"/>
    <property type="match status" value="1"/>
</dbReference>
<dbReference type="Proteomes" id="UP000635245">
    <property type="component" value="Unassembled WGS sequence"/>
</dbReference>
<dbReference type="InterPro" id="IPR050266">
    <property type="entry name" value="AB_hydrolase_sf"/>
</dbReference>
<protein>
    <submittedName>
        <fullName evidence="2">Alpha/beta fold hydrolase</fullName>
    </submittedName>
</protein>
<dbReference type="RefSeq" id="WP_200325347.1">
    <property type="nucleotide sequence ID" value="NZ_JAENJH010000012.1"/>
</dbReference>
<dbReference type="PANTHER" id="PTHR43798:SF33">
    <property type="entry name" value="HYDROLASE, PUTATIVE (AFU_ORTHOLOGUE AFUA_2G14860)-RELATED"/>
    <property type="match status" value="1"/>
</dbReference>
<dbReference type="InterPro" id="IPR000073">
    <property type="entry name" value="AB_hydrolase_1"/>
</dbReference>
<gene>
    <name evidence="2" type="ORF">JHE00_31800</name>
</gene>
<evidence type="ECO:0000313" key="3">
    <source>
        <dbReference type="Proteomes" id="UP000635245"/>
    </source>
</evidence>
<dbReference type="Gene3D" id="3.40.50.1820">
    <property type="entry name" value="alpha/beta hydrolase"/>
    <property type="match status" value="1"/>
</dbReference>
<dbReference type="GO" id="GO:0016020">
    <property type="term" value="C:membrane"/>
    <property type="evidence" value="ECO:0007669"/>
    <property type="project" value="TreeGrafter"/>
</dbReference>
<feature type="domain" description="AB hydrolase-1" evidence="1">
    <location>
        <begin position="41"/>
        <end position="279"/>
    </location>
</feature>
<name>A0A934V9K8_9PSEU</name>
<evidence type="ECO:0000313" key="2">
    <source>
        <dbReference type="EMBL" id="MBK1788938.1"/>
    </source>
</evidence>